<dbReference type="Proteomes" id="UP000603141">
    <property type="component" value="Unassembled WGS sequence"/>
</dbReference>
<name>A0A934S732_9BACT</name>
<protein>
    <submittedName>
        <fullName evidence="1">Uncharacterized protein</fullName>
    </submittedName>
</protein>
<organism evidence="1 2">
    <name type="scientific">Luteolibacter pohnpeiensis</name>
    <dbReference type="NCBI Taxonomy" id="454153"/>
    <lineage>
        <taxon>Bacteria</taxon>
        <taxon>Pseudomonadati</taxon>
        <taxon>Verrucomicrobiota</taxon>
        <taxon>Verrucomicrobiia</taxon>
        <taxon>Verrucomicrobiales</taxon>
        <taxon>Verrucomicrobiaceae</taxon>
        <taxon>Luteolibacter</taxon>
    </lineage>
</organism>
<sequence>MSRFFPYFFASFFCYLTTAVLGSDFTQTGEVSLADALDAPASVKWITSPEHPFTALPDDGAVGGSSAQIGLTHGEESWLEAEVEGSGQFDFWLRDVPGAENTAMSLDWELWIDGVRSEIESWEMTWRAQWVLGDGIHRVRLVVRNSSDSTGLYQLGVDQVSWVSYEPADVEGCTSSLVGVPFVFTSGGRNEEPQAVLPIESGRTEWIEKTVTGPGELTWSSRINYGDYTMSRQELRIDGLCEMPLQIGENWEMFCVHVPAGVHTVRWISEPEVDAGETPRFRADSIWQISGLEFTEGITPLMLGIDDAQQVWLSVSETDGLLVEGDAAFDGTDAWSLGEEMWMYFCNVSYTSQLMQAMLLDGAEDEVEPAWREVWRWAEPGDVVLWTDSYSYGFGENMPPNLMDQFITTSVKAVDLNEALDCEEELLGGGWNGIASTDALDETDCGFSLVTPQDEDSVLSMTFDEAVELKFHWRHEGETLYQLRLNGAFLPLAPPTNSWQEVAVQIGGGTNRVEWVHAPNNSSDGGQAWLDRVEVVKIESPELNDIVTDDSGIELSSVTDDESATQHWSMVAARDAAGEMVSAARTVTGQSQLKAEISGPTVVHFRGRCFLPGADVISEPELGPKSVGAIDLGSGEILIGNELTVKVDGVPVCWVSDAGTTA</sequence>
<comment type="caution">
    <text evidence="1">The sequence shown here is derived from an EMBL/GenBank/DDBJ whole genome shotgun (WGS) entry which is preliminary data.</text>
</comment>
<dbReference type="RefSeq" id="WP_200269508.1">
    <property type="nucleotide sequence ID" value="NZ_JAENIJ010000010.1"/>
</dbReference>
<reference evidence="1" key="1">
    <citation type="submission" date="2021-01" db="EMBL/GenBank/DDBJ databases">
        <title>Modified the classification status of verrucomicrobia.</title>
        <authorList>
            <person name="Feng X."/>
        </authorList>
    </citation>
    <scope>NUCLEOTIDE SEQUENCE</scope>
    <source>
        <strain evidence="1">KCTC 22041</strain>
    </source>
</reference>
<keyword evidence="2" id="KW-1185">Reference proteome</keyword>
<dbReference type="EMBL" id="JAENIJ010000010">
    <property type="protein sequence ID" value="MBK1882404.1"/>
    <property type="molecule type" value="Genomic_DNA"/>
</dbReference>
<proteinExistence type="predicted"/>
<gene>
    <name evidence="1" type="ORF">JIN85_08260</name>
</gene>
<dbReference type="AlphaFoldDB" id="A0A934S732"/>
<accession>A0A934S732</accession>
<evidence type="ECO:0000313" key="1">
    <source>
        <dbReference type="EMBL" id="MBK1882404.1"/>
    </source>
</evidence>
<evidence type="ECO:0000313" key="2">
    <source>
        <dbReference type="Proteomes" id="UP000603141"/>
    </source>
</evidence>